<dbReference type="Pfam" id="PF21262">
    <property type="entry name" value="RRP40_S1"/>
    <property type="match status" value="1"/>
</dbReference>
<dbReference type="InterPro" id="IPR036612">
    <property type="entry name" value="KH_dom_type_1_sf"/>
</dbReference>
<evidence type="ECO:0000259" key="6">
    <source>
        <dbReference type="Pfam" id="PF18311"/>
    </source>
</evidence>
<dbReference type="Proteomes" id="UP001497383">
    <property type="component" value="Chromosome 3"/>
</dbReference>
<dbReference type="InterPro" id="IPR026699">
    <property type="entry name" value="Exosome_RNA_bind1/RRP40/RRP4"/>
</dbReference>
<evidence type="ECO:0000256" key="4">
    <source>
        <dbReference type="SAM" id="MobiDB-lite"/>
    </source>
</evidence>
<evidence type="ECO:0000313" key="8">
    <source>
        <dbReference type="Proteomes" id="UP001497383"/>
    </source>
</evidence>
<evidence type="ECO:0000256" key="1">
    <source>
        <dbReference type="ARBA" id="ARBA00004123"/>
    </source>
</evidence>
<accession>A0ABP0ZPG0</accession>
<keyword evidence="2" id="KW-0271">Exosome</keyword>
<dbReference type="GeneID" id="92208211"/>
<evidence type="ECO:0008006" key="9">
    <source>
        <dbReference type="Google" id="ProtNLM"/>
    </source>
</evidence>
<dbReference type="InterPro" id="IPR012340">
    <property type="entry name" value="NA-bd_OB-fold"/>
</dbReference>
<dbReference type="Gene3D" id="2.40.50.140">
    <property type="entry name" value="Nucleic acid-binding proteins"/>
    <property type="match status" value="1"/>
</dbReference>
<evidence type="ECO:0000256" key="3">
    <source>
        <dbReference type="ARBA" id="ARBA00022884"/>
    </source>
</evidence>
<evidence type="ECO:0000313" key="7">
    <source>
        <dbReference type="EMBL" id="CAK9438791.1"/>
    </source>
</evidence>
<organism evidence="7 8">
    <name type="scientific">Lodderomyces beijingensis</name>
    <dbReference type="NCBI Taxonomy" id="1775926"/>
    <lineage>
        <taxon>Eukaryota</taxon>
        <taxon>Fungi</taxon>
        <taxon>Dikarya</taxon>
        <taxon>Ascomycota</taxon>
        <taxon>Saccharomycotina</taxon>
        <taxon>Pichiomycetes</taxon>
        <taxon>Debaryomycetaceae</taxon>
        <taxon>Candida/Lodderomyces clade</taxon>
        <taxon>Lodderomyces</taxon>
    </lineage>
</organism>
<reference evidence="7 8" key="1">
    <citation type="submission" date="2024-03" db="EMBL/GenBank/DDBJ databases">
        <authorList>
            <person name="Brejova B."/>
        </authorList>
    </citation>
    <scope>NUCLEOTIDE SEQUENCE [LARGE SCALE GENOMIC DNA]</scope>
    <source>
        <strain evidence="7 8">CBS 14171</strain>
    </source>
</reference>
<dbReference type="RefSeq" id="XP_066829953.1">
    <property type="nucleotide sequence ID" value="XM_066973079.1"/>
</dbReference>
<dbReference type="EMBL" id="OZ022407">
    <property type="protein sequence ID" value="CAK9438791.1"/>
    <property type="molecule type" value="Genomic_DNA"/>
</dbReference>
<gene>
    <name evidence="7" type="ORF">LODBEIA_P30150</name>
</gene>
<feature type="domain" description="K Homology" evidence="5">
    <location>
        <begin position="150"/>
        <end position="197"/>
    </location>
</feature>
<feature type="region of interest" description="Disordered" evidence="4">
    <location>
        <begin position="201"/>
        <end position="228"/>
    </location>
</feature>
<dbReference type="PANTHER" id="PTHR21321:SF1">
    <property type="entry name" value="EXOSOME COMPLEX COMPONENT RRP40"/>
    <property type="match status" value="1"/>
</dbReference>
<keyword evidence="8" id="KW-1185">Reference proteome</keyword>
<protein>
    <recommendedName>
        <fullName evidence="9">Ribosomal RNA-processing protein 40</fullName>
    </recommendedName>
</protein>
<name>A0ABP0ZPG0_9ASCO</name>
<dbReference type="PANTHER" id="PTHR21321">
    <property type="entry name" value="PNAS-3 RELATED"/>
    <property type="match status" value="1"/>
</dbReference>
<dbReference type="Gene3D" id="3.30.1370.10">
    <property type="entry name" value="K Homology domain, type 1"/>
    <property type="match status" value="1"/>
</dbReference>
<comment type="subcellular location">
    <subcellularLocation>
        <location evidence="1">Nucleus</location>
    </subcellularLocation>
</comment>
<dbReference type="Gene3D" id="2.40.50.100">
    <property type="match status" value="1"/>
</dbReference>
<sequence length="262" mass="28220">MSSIILPGDSLPSDSNVTSTKIGPGIYKYPRTQTLIPSAAGILQSPNPDLIYIESNTKRYVPRAHDYVVGTIVGSIGEYYKVQLQSFSPPVMLPFLGFANATKKNRPNLKVGQVVYARVVSSDEVECEVVCYDAGNARDAGGFGVLDESGLVVDVELNFARELLYNASSEVLALLSRKVQFEVAVGINGRVWIKCGDGVGGGGEQGDKVGEGEDGEEQGESDRGRSLKNLKDTLAAVRYLKMCQSRQPSEFESALKDAFKGV</sequence>
<dbReference type="SUPFAM" id="SSF54791">
    <property type="entry name" value="Eukaryotic type KH-domain (KH-domain type I)"/>
    <property type="match status" value="1"/>
</dbReference>
<dbReference type="InterPro" id="IPR004088">
    <property type="entry name" value="KH_dom_type_1"/>
</dbReference>
<feature type="domain" description="Exosome complex exonuclease Rrp40 N-terminal" evidence="6">
    <location>
        <begin position="20"/>
        <end position="59"/>
    </location>
</feature>
<dbReference type="InterPro" id="IPR041054">
    <property type="entry name" value="Rrp40_N_euk"/>
</dbReference>
<evidence type="ECO:0000256" key="2">
    <source>
        <dbReference type="ARBA" id="ARBA00022835"/>
    </source>
</evidence>
<keyword evidence="3" id="KW-0694">RNA-binding</keyword>
<proteinExistence type="predicted"/>
<dbReference type="Pfam" id="PF18311">
    <property type="entry name" value="Rrp40_N"/>
    <property type="match status" value="1"/>
</dbReference>
<dbReference type="Pfam" id="PF15985">
    <property type="entry name" value="KH_6"/>
    <property type="match status" value="1"/>
</dbReference>
<evidence type="ECO:0000259" key="5">
    <source>
        <dbReference type="Pfam" id="PF15985"/>
    </source>
</evidence>
<dbReference type="SUPFAM" id="SSF50249">
    <property type="entry name" value="Nucleic acid-binding proteins"/>
    <property type="match status" value="1"/>
</dbReference>